<name>A0A5N7DFL7_9EURO</name>
<proteinExistence type="predicted"/>
<dbReference type="RefSeq" id="XP_031942373.1">
    <property type="nucleotide sequence ID" value="XM_032081743.1"/>
</dbReference>
<dbReference type="Proteomes" id="UP000325579">
    <property type="component" value="Unassembled WGS sequence"/>
</dbReference>
<sequence>MGLSRHTTKPVFCDRCADNLQNHTYSEVAAVSLHQCVFHIGSLAETAHIAVNISTNWVGEM</sequence>
<evidence type="ECO:0000313" key="2">
    <source>
        <dbReference type="Proteomes" id="UP000325579"/>
    </source>
</evidence>
<gene>
    <name evidence="1" type="ORF">BDV37DRAFT_246283</name>
</gene>
<reference evidence="1 2" key="1">
    <citation type="submission" date="2019-04" db="EMBL/GenBank/DDBJ databases">
        <authorList>
            <consortium name="DOE Joint Genome Institute"/>
            <person name="Mondo S."/>
            <person name="Kjaerbolling I."/>
            <person name="Vesth T."/>
            <person name="Frisvad J.C."/>
            <person name="Nybo J.L."/>
            <person name="Theobald S."/>
            <person name="Kildgaard S."/>
            <person name="Isbrandt T."/>
            <person name="Kuo A."/>
            <person name="Sato A."/>
            <person name="Lyhne E.K."/>
            <person name="Kogle M.E."/>
            <person name="Wiebenga A."/>
            <person name="Kun R.S."/>
            <person name="Lubbers R.J."/>
            <person name="Makela M.R."/>
            <person name="Barry K."/>
            <person name="Chovatia M."/>
            <person name="Clum A."/>
            <person name="Daum C."/>
            <person name="Haridas S."/>
            <person name="He G."/>
            <person name="LaButti K."/>
            <person name="Lipzen A."/>
            <person name="Riley R."/>
            <person name="Salamov A."/>
            <person name="Simmons B.A."/>
            <person name="Magnuson J.K."/>
            <person name="Henrissat B."/>
            <person name="Mortensen U.H."/>
            <person name="Larsen T.O."/>
            <person name="Devries R.P."/>
            <person name="Grigoriev I.V."/>
            <person name="Machida M."/>
            <person name="Baker S.E."/>
            <person name="Andersen M.R."/>
            <person name="Cantor M.N."/>
            <person name="Hua S.X."/>
        </authorList>
    </citation>
    <scope>NUCLEOTIDE SEQUENCE [LARGE SCALE GENOMIC DNA]</scope>
    <source>
        <strain evidence="1 2">CBS 119388</strain>
    </source>
</reference>
<keyword evidence="2" id="KW-1185">Reference proteome</keyword>
<evidence type="ECO:0000313" key="1">
    <source>
        <dbReference type="EMBL" id="KAE8405054.1"/>
    </source>
</evidence>
<accession>A0A5N7DFL7</accession>
<dbReference type="EMBL" id="ML736763">
    <property type="protein sequence ID" value="KAE8405054.1"/>
    <property type="molecule type" value="Genomic_DNA"/>
</dbReference>
<organism evidence="1 2">
    <name type="scientific">Aspergillus pseudonomiae</name>
    <dbReference type="NCBI Taxonomy" id="1506151"/>
    <lineage>
        <taxon>Eukaryota</taxon>
        <taxon>Fungi</taxon>
        <taxon>Dikarya</taxon>
        <taxon>Ascomycota</taxon>
        <taxon>Pezizomycotina</taxon>
        <taxon>Eurotiomycetes</taxon>
        <taxon>Eurotiomycetidae</taxon>
        <taxon>Eurotiales</taxon>
        <taxon>Aspergillaceae</taxon>
        <taxon>Aspergillus</taxon>
        <taxon>Aspergillus subgen. Circumdati</taxon>
    </lineage>
</organism>
<dbReference type="AlphaFoldDB" id="A0A5N7DFL7"/>
<dbReference type="GeneID" id="43666434"/>
<protein>
    <submittedName>
        <fullName evidence="1">Uncharacterized protein</fullName>
    </submittedName>
</protein>